<evidence type="ECO:0000259" key="4">
    <source>
        <dbReference type="PROSITE" id="PS51898"/>
    </source>
</evidence>
<reference evidence="6" key="1">
    <citation type="submission" date="2009-12" db="EMBL/GenBank/DDBJ databases">
        <title>Sequence of Clostridiales genomosp. BVAB3 str. UPII9-5.</title>
        <authorList>
            <person name="Madupu R."/>
            <person name="Durkin A.S."/>
            <person name="Torralba M."/>
            <person name="Methe B."/>
            <person name="Sutton G.G."/>
            <person name="Strausberg R.L."/>
            <person name="Nelson K.E."/>
        </authorList>
    </citation>
    <scope>NUCLEOTIDE SEQUENCE [LARGE SCALE GENOMIC DNA]</scope>
    <source>
        <strain evidence="6">W1219</strain>
    </source>
</reference>
<dbReference type="InterPro" id="IPR002104">
    <property type="entry name" value="Integrase_catalytic"/>
</dbReference>
<evidence type="ECO:0000313" key="5">
    <source>
        <dbReference type="EMBL" id="EFC05624.1"/>
    </source>
</evidence>
<dbReference type="Gene3D" id="1.10.150.130">
    <property type="match status" value="1"/>
</dbReference>
<keyword evidence="6" id="KW-1185">Reference proteome</keyword>
<dbReference type="RefSeq" id="WP_006627325.1">
    <property type="nucleotide sequence ID" value="NZ_ADFR01000009.1"/>
</dbReference>
<evidence type="ECO:0000313" key="6">
    <source>
        <dbReference type="Proteomes" id="UP000005017"/>
    </source>
</evidence>
<dbReference type="PANTHER" id="PTHR30349">
    <property type="entry name" value="PHAGE INTEGRASE-RELATED"/>
    <property type="match status" value="1"/>
</dbReference>
<evidence type="ECO:0000256" key="2">
    <source>
        <dbReference type="ARBA" id="ARBA00023125"/>
    </source>
</evidence>
<protein>
    <submittedName>
        <fullName evidence="5">Site-specific recombinase, phage integrase family</fullName>
    </submittedName>
</protein>
<dbReference type="GO" id="GO:0015074">
    <property type="term" value="P:DNA integration"/>
    <property type="evidence" value="ECO:0007669"/>
    <property type="project" value="InterPro"/>
</dbReference>
<evidence type="ECO:0000256" key="3">
    <source>
        <dbReference type="ARBA" id="ARBA00023172"/>
    </source>
</evidence>
<comment type="similarity">
    <text evidence="1">Belongs to the 'phage' integrase family.</text>
</comment>
<dbReference type="InterPro" id="IPR010998">
    <property type="entry name" value="Integrase_recombinase_N"/>
</dbReference>
<sequence length="387" mass="44723">MKEKWIIPICSKTKGEGFKVLAKYRNKEAGKLVSVSGGRFYISDYEGDKKLAKMAAIKSRNKIQEDIDIGRYASKSLTVDECYKKSLMDLQLSVKTIRRHDSIYRHLISDEVKLKNIIKVTTSDVQNSINDFSKDRSQNNINNAMSIWRQIYKAALIAEIPVVNRAEMVMVPKSRKVVIPKDNKLNIEDFEKFLNELLIYNCRQKRGLYKATCLWYACQIMYYTGLRPQEVYALSRSDIDLDKRQLHVNKSIGSTTESTRQVIPVKTKYSNSIVPIPPGLVKVLENLLEWSKGKDLIFIDLDGLPYEIDDVSNLICHVSRLCKKKYGFSFNQYRLRHLFSKDLFDAGINPKVIQSLMRHATENMSLYYAYTTEEDKAEAIKNRDLPK</sequence>
<dbReference type="InterPro" id="IPR011010">
    <property type="entry name" value="DNA_brk_join_enz"/>
</dbReference>
<dbReference type="InterPro" id="IPR013762">
    <property type="entry name" value="Integrase-like_cat_sf"/>
</dbReference>
<keyword evidence="3" id="KW-0233">DNA recombination</keyword>
<evidence type="ECO:0000256" key="1">
    <source>
        <dbReference type="ARBA" id="ARBA00008857"/>
    </source>
</evidence>
<name>D2MPL2_9FIRM</name>
<dbReference type="GO" id="GO:0003677">
    <property type="term" value="F:DNA binding"/>
    <property type="evidence" value="ECO:0007669"/>
    <property type="project" value="UniProtKB-KW"/>
</dbReference>
<gene>
    <name evidence="5" type="ORF">HMPREF9013_1328</name>
</gene>
<dbReference type="STRING" id="679192.HMPREF9013_1328"/>
<feature type="domain" description="Tyr recombinase" evidence="4">
    <location>
        <begin position="180"/>
        <end position="384"/>
    </location>
</feature>
<keyword evidence="2" id="KW-0238">DNA-binding</keyword>
<accession>D2MPL2</accession>
<organism evidence="5 6">
    <name type="scientific">Bulleidia extructa W1219</name>
    <dbReference type="NCBI Taxonomy" id="679192"/>
    <lineage>
        <taxon>Bacteria</taxon>
        <taxon>Bacillati</taxon>
        <taxon>Bacillota</taxon>
        <taxon>Erysipelotrichia</taxon>
        <taxon>Erysipelotrichales</taxon>
        <taxon>Erysipelotrichaceae</taxon>
        <taxon>Bulleidia</taxon>
    </lineage>
</organism>
<dbReference type="InterPro" id="IPR050090">
    <property type="entry name" value="Tyrosine_recombinase_XerCD"/>
</dbReference>
<dbReference type="PANTHER" id="PTHR30349:SF64">
    <property type="entry name" value="PROPHAGE INTEGRASE INTD-RELATED"/>
    <property type="match status" value="1"/>
</dbReference>
<dbReference type="CDD" id="cd01189">
    <property type="entry name" value="INT_ICEBs1_C_like"/>
    <property type="match status" value="1"/>
</dbReference>
<dbReference type="Gene3D" id="1.10.443.10">
    <property type="entry name" value="Intergrase catalytic core"/>
    <property type="match status" value="1"/>
</dbReference>
<dbReference type="Proteomes" id="UP000005017">
    <property type="component" value="Unassembled WGS sequence"/>
</dbReference>
<dbReference type="AlphaFoldDB" id="D2MPL2"/>
<dbReference type="EMBL" id="ADFR01000009">
    <property type="protein sequence ID" value="EFC05624.1"/>
    <property type="molecule type" value="Genomic_DNA"/>
</dbReference>
<dbReference type="PROSITE" id="PS51898">
    <property type="entry name" value="TYR_RECOMBINASE"/>
    <property type="match status" value="1"/>
</dbReference>
<dbReference type="GO" id="GO:0006310">
    <property type="term" value="P:DNA recombination"/>
    <property type="evidence" value="ECO:0007669"/>
    <property type="project" value="UniProtKB-KW"/>
</dbReference>
<dbReference type="SUPFAM" id="SSF56349">
    <property type="entry name" value="DNA breaking-rejoining enzymes"/>
    <property type="match status" value="1"/>
</dbReference>
<dbReference type="Pfam" id="PF00589">
    <property type="entry name" value="Phage_integrase"/>
    <property type="match status" value="1"/>
</dbReference>
<dbReference type="eggNOG" id="COG0582">
    <property type="taxonomic scope" value="Bacteria"/>
</dbReference>
<comment type="caution">
    <text evidence="5">The sequence shown here is derived from an EMBL/GenBank/DDBJ whole genome shotgun (WGS) entry which is preliminary data.</text>
</comment>
<proteinExistence type="inferred from homology"/>